<dbReference type="AlphaFoldDB" id="A0A1I5L6I4"/>
<keyword evidence="1" id="KW-0812">Transmembrane</keyword>
<evidence type="ECO:0000259" key="2">
    <source>
        <dbReference type="Pfam" id="PF07811"/>
    </source>
</evidence>
<dbReference type="InterPro" id="IPR012495">
    <property type="entry name" value="TadE-like_dom"/>
</dbReference>
<dbReference type="STRING" id="604088.SAMN04488060_0783"/>
<name>A0A1I5L6I4_9SPHN</name>
<evidence type="ECO:0000313" key="4">
    <source>
        <dbReference type="Proteomes" id="UP000199331"/>
    </source>
</evidence>
<organism evidence="3 4">
    <name type="scientific">Qipengyuania nanhaisediminis</name>
    <dbReference type="NCBI Taxonomy" id="604088"/>
    <lineage>
        <taxon>Bacteria</taxon>
        <taxon>Pseudomonadati</taxon>
        <taxon>Pseudomonadota</taxon>
        <taxon>Alphaproteobacteria</taxon>
        <taxon>Sphingomonadales</taxon>
        <taxon>Erythrobacteraceae</taxon>
        <taxon>Qipengyuania</taxon>
    </lineage>
</organism>
<keyword evidence="1" id="KW-0472">Membrane</keyword>
<dbReference type="RefSeq" id="WP_090477447.1">
    <property type="nucleotide sequence ID" value="NZ_FOWZ01000001.1"/>
</dbReference>
<dbReference type="Pfam" id="PF07811">
    <property type="entry name" value="TadE"/>
    <property type="match status" value="1"/>
</dbReference>
<protein>
    <submittedName>
        <fullName evidence="3">TadE-like protein</fullName>
    </submittedName>
</protein>
<sequence>MTDCRAFCHRQDGAAASEMALMLPLLLAMMFVGFEAGHYFYTEQKVVQAVREGARYAGRRPFADFPCGGAASATAISEIKNVTRTGVLTGGTPRISNWDANLINVSYTCNAGYATSGIFKGNSGGAPIVTVSAAAGYPSLFESLGLIDSSTQVFASAQAVVNGI</sequence>
<evidence type="ECO:0000313" key="3">
    <source>
        <dbReference type="EMBL" id="SFO92949.1"/>
    </source>
</evidence>
<dbReference type="OrthoDB" id="7449015at2"/>
<dbReference type="EMBL" id="FOWZ01000001">
    <property type="protein sequence ID" value="SFO92949.1"/>
    <property type="molecule type" value="Genomic_DNA"/>
</dbReference>
<accession>A0A1I5L6I4</accession>
<gene>
    <name evidence="3" type="ORF">SAMN04488060_0783</name>
</gene>
<keyword evidence="4" id="KW-1185">Reference proteome</keyword>
<feature type="domain" description="TadE-like" evidence="2">
    <location>
        <begin position="13"/>
        <end position="55"/>
    </location>
</feature>
<proteinExistence type="predicted"/>
<dbReference type="Proteomes" id="UP000199331">
    <property type="component" value="Unassembled WGS sequence"/>
</dbReference>
<feature type="transmembrane region" description="Helical" evidence="1">
    <location>
        <begin position="21"/>
        <end position="41"/>
    </location>
</feature>
<keyword evidence="1" id="KW-1133">Transmembrane helix</keyword>
<evidence type="ECO:0000256" key="1">
    <source>
        <dbReference type="SAM" id="Phobius"/>
    </source>
</evidence>
<reference evidence="4" key="1">
    <citation type="submission" date="2016-10" db="EMBL/GenBank/DDBJ databases">
        <authorList>
            <person name="Varghese N."/>
            <person name="Submissions S."/>
        </authorList>
    </citation>
    <scope>NUCLEOTIDE SEQUENCE [LARGE SCALE GENOMIC DNA]</scope>
    <source>
        <strain evidence="4">CGMCC 1.7715</strain>
    </source>
</reference>